<feature type="compositionally biased region" description="Gly residues" evidence="18">
    <location>
        <begin position="854"/>
        <end position="864"/>
    </location>
</feature>
<keyword evidence="7" id="KW-0997">Cell inner membrane</keyword>
<evidence type="ECO:0000256" key="5">
    <source>
        <dbReference type="ARBA" id="ARBA00022475"/>
    </source>
</evidence>
<dbReference type="Pfam" id="PF07516">
    <property type="entry name" value="SecA_SW"/>
    <property type="match status" value="1"/>
</dbReference>
<dbReference type="InterPro" id="IPR044722">
    <property type="entry name" value="SecA_SF2_C"/>
</dbReference>
<evidence type="ECO:0000259" key="20">
    <source>
        <dbReference type="PROSITE" id="PS51194"/>
    </source>
</evidence>
<feature type="binding site" evidence="16">
    <location>
        <position position="507"/>
    </location>
    <ligand>
        <name>ATP</name>
        <dbReference type="ChEBI" id="CHEBI:30616"/>
    </ligand>
</feature>
<dbReference type="PANTHER" id="PTHR30612:SF0">
    <property type="entry name" value="CHLOROPLAST PROTEIN-TRANSPORTING ATPASE"/>
    <property type="match status" value="1"/>
</dbReference>
<dbReference type="Gene3D" id="1.10.3060.10">
    <property type="entry name" value="Helical scaffold and wing domains of SecA"/>
    <property type="match status" value="1"/>
</dbReference>
<comment type="function">
    <text evidence="16">Part of the Sec protein translocase complex. Interacts with the SecYEG preprotein conducting channel. Has a central role in coupling the hydrolysis of ATP to the transfer of proteins into and across the cell membrane, serving both as a receptor for the preprotein-SecB complex and as an ATP-driven molecular motor driving the stepwise translocation of polypeptide chains across the membrane.</text>
</comment>
<comment type="cofactor">
    <cofactor evidence="1">
        <name>Zn(2+)</name>
        <dbReference type="ChEBI" id="CHEBI:29105"/>
    </cofactor>
</comment>
<dbReference type="InterPro" id="IPR014001">
    <property type="entry name" value="Helicase_ATP-bd"/>
</dbReference>
<evidence type="ECO:0000256" key="4">
    <source>
        <dbReference type="ARBA" id="ARBA00022448"/>
    </source>
</evidence>
<dbReference type="Gene3D" id="3.40.50.300">
    <property type="entry name" value="P-loop containing nucleotide triphosphate hydrolases"/>
    <property type="match status" value="2"/>
</dbReference>
<evidence type="ECO:0000256" key="9">
    <source>
        <dbReference type="ARBA" id="ARBA00022741"/>
    </source>
</evidence>
<dbReference type="PRINTS" id="PR00906">
    <property type="entry name" value="SECA"/>
</dbReference>
<evidence type="ECO:0000259" key="21">
    <source>
        <dbReference type="PROSITE" id="PS51196"/>
    </source>
</evidence>
<dbReference type="EMBL" id="JACZZA010000008">
    <property type="protein sequence ID" value="MBE1161372.1"/>
    <property type="molecule type" value="Genomic_DNA"/>
</dbReference>
<dbReference type="RefSeq" id="WP_192556229.1">
    <property type="nucleotide sequence ID" value="NZ_JACZZA010000008.1"/>
</dbReference>
<feature type="domain" description="Helicase ATP-binding" evidence="19">
    <location>
        <begin position="89"/>
        <end position="247"/>
    </location>
</feature>
<evidence type="ECO:0000256" key="1">
    <source>
        <dbReference type="ARBA" id="ARBA00001947"/>
    </source>
</evidence>
<keyword evidence="9 16" id="KW-0547">Nucleotide-binding</keyword>
<dbReference type="InterPro" id="IPR001650">
    <property type="entry name" value="Helicase_C-like"/>
</dbReference>
<reference evidence="22 23" key="1">
    <citation type="submission" date="2020-09" db="EMBL/GenBank/DDBJ databases">
        <title>Dyella sp. 7MK23 isolated from forest soil.</title>
        <authorList>
            <person name="Fu J."/>
        </authorList>
    </citation>
    <scope>NUCLEOTIDE SEQUENCE [LARGE SCALE GENOMIC DNA]</scope>
    <source>
        <strain evidence="22 23">7MK23</strain>
    </source>
</reference>
<evidence type="ECO:0000256" key="2">
    <source>
        <dbReference type="ARBA" id="ARBA00004170"/>
    </source>
</evidence>
<keyword evidence="6 16" id="KW-0963">Cytoplasm</keyword>
<dbReference type="InterPro" id="IPR011116">
    <property type="entry name" value="SecA_Wing/Scaffold"/>
</dbReference>
<evidence type="ECO:0000313" key="22">
    <source>
        <dbReference type="EMBL" id="MBE1161372.1"/>
    </source>
</evidence>
<evidence type="ECO:0000313" key="23">
    <source>
        <dbReference type="Proteomes" id="UP000651010"/>
    </source>
</evidence>
<dbReference type="Pfam" id="PF07517">
    <property type="entry name" value="SecA_DEAD"/>
    <property type="match status" value="1"/>
</dbReference>
<keyword evidence="11 16" id="KW-0067">ATP-binding</keyword>
<feature type="region of interest" description="Disordered" evidence="18">
    <location>
        <begin position="850"/>
        <end position="904"/>
    </location>
</feature>
<proteinExistence type="inferred from homology"/>
<evidence type="ECO:0000256" key="13">
    <source>
        <dbReference type="ARBA" id="ARBA00022967"/>
    </source>
</evidence>
<keyword evidence="13 16" id="KW-1278">Translocase</keyword>
<evidence type="ECO:0000256" key="18">
    <source>
        <dbReference type="SAM" id="MobiDB-lite"/>
    </source>
</evidence>
<evidence type="ECO:0000256" key="17">
    <source>
        <dbReference type="RuleBase" id="RU003874"/>
    </source>
</evidence>
<dbReference type="InterPro" id="IPR036670">
    <property type="entry name" value="SecA_X-link_sf"/>
</dbReference>
<dbReference type="NCBIfam" id="TIGR00963">
    <property type="entry name" value="secA"/>
    <property type="match status" value="1"/>
</dbReference>
<keyword evidence="8" id="KW-0479">Metal-binding</keyword>
<accession>A0ABR9GBF9</accession>
<dbReference type="Pfam" id="PF02810">
    <property type="entry name" value="SEC-C"/>
    <property type="match status" value="1"/>
</dbReference>
<dbReference type="SMART" id="SM00957">
    <property type="entry name" value="SecA_DEAD"/>
    <property type="match status" value="1"/>
</dbReference>
<dbReference type="Pfam" id="PF21090">
    <property type="entry name" value="P-loop_SecA"/>
    <property type="match status" value="1"/>
</dbReference>
<dbReference type="PROSITE" id="PS51196">
    <property type="entry name" value="SECA_MOTOR_DEAD"/>
    <property type="match status" value="1"/>
</dbReference>
<keyword evidence="10" id="KW-0862">Zinc</keyword>
<evidence type="ECO:0000256" key="3">
    <source>
        <dbReference type="ARBA" id="ARBA00007650"/>
    </source>
</evidence>
<dbReference type="InterPro" id="IPR011115">
    <property type="entry name" value="SecA_DEAD"/>
</dbReference>
<evidence type="ECO:0000256" key="7">
    <source>
        <dbReference type="ARBA" id="ARBA00022519"/>
    </source>
</evidence>
<evidence type="ECO:0000256" key="10">
    <source>
        <dbReference type="ARBA" id="ARBA00022833"/>
    </source>
</evidence>
<dbReference type="PROSITE" id="PS01312">
    <property type="entry name" value="SECA"/>
    <property type="match status" value="1"/>
</dbReference>
<sequence length="904" mass="101760">MLNRALTSLFGSRNDRVLRQLSKTVARINALEPEFEKLSDEGLRGKTAEFKQRIADGEALDKLLPEAFAVVREGAKRVLGMRHYDVQLIGGMVLHMGKIAEMRTGEGKTLVATAPVYLNALEGKGAHVVTVNDYLAKRDAAQMGKLYNFLGLTVGVVWPGMDHADKFAAYAADITYGTNNEYGFDYLRDNMALSKEQRCQRGLHYAIVDEVDSILIDEARTPLIISGPAEDSPQLYIAVNKIVPRMTRQEAEDGAGDYWVDEKQKQVHLSEEGMQHAEELLQQAKVIEDDSSLYDSRNLAIVHHLSAALRANAIYQRDVDYIVRDGEVIIVDEFTGRTLAGRRWSDGLHQAVEAKEGVTIQRENQTLATVTFQNLFRMYKKLAGMTGTADTEAYEFQQIYGLEVVVIPTHKPMIRQDNPDMVFLSQEVKYKAVIEDIRDCHKRGQPVLVGTASIDVSELLSNLLRKEKIPHEVLNAKQHEREAHIVAQAGMPGSVTIATNMAGRGTDIVLGGSLEAALAALPEDASETDRARVKAEWKKRHEQVLAAGGLHIVGTERHESRRIDNQLRGRSGRQGDPGSSRFYLSLQDNLLRIFGGEGLVRWMKRFGMKEDEALEDRMISRQIEKAQRKVEQHNFDIRKNLLEYDDVANDQRKVIYRQRDELLEEDDVSGTVADIREDVVEGIVHRYVPADSIDEQWDIAGLERELESEFGMSTQLKHWLEQQSEADAGTVMKQVRVLLDELFQAKEKQIGVETMRQLEKHIMLSVVDNAWKEHLSSMDYMRQGIYLRGYAQQDPKQAFKRESFELFSQMLARIKVEVTQMLARIRIRSEEEVAAMEAEQQRMAERLQRQMQTTGGGAPTGGALGMEASQPQLAPEPSGPKVGRNDPCPCGSGKKYKHCHGQLS</sequence>
<dbReference type="HAMAP" id="MF_01382">
    <property type="entry name" value="SecA"/>
    <property type="match status" value="1"/>
</dbReference>
<keyword evidence="5 16" id="KW-1003">Cell membrane</keyword>
<keyword evidence="12 16" id="KW-0653">Protein transport</keyword>
<dbReference type="SMART" id="SM00958">
    <property type="entry name" value="SecA_PP_bind"/>
    <property type="match status" value="1"/>
</dbReference>
<dbReference type="SUPFAM" id="SSF81767">
    <property type="entry name" value="Pre-protein crosslinking domain of SecA"/>
    <property type="match status" value="1"/>
</dbReference>
<comment type="subunit">
    <text evidence="16">Monomer and homodimer. Part of the essential Sec protein translocation apparatus which comprises SecA, SecYEG and auxiliary proteins SecDF-YajC and YidC.</text>
</comment>
<dbReference type="InterPro" id="IPR000185">
    <property type="entry name" value="SecA"/>
</dbReference>
<comment type="similarity">
    <text evidence="3 16 17">Belongs to the SecA family.</text>
</comment>
<dbReference type="InterPro" id="IPR036266">
    <property type="entry name" value="SecA_Wing/Scaffold_sf"/>
</dbReference>
<feature type="binding site" evidence="16">
    <location>
        <position position="87"/>
    </location>
    <ligand>
        <name>ATP</name>
        <dbReference type="ChEBI" id="CHEBI:30616"/>
    </ligand>
</feature>
<gene>
    <name evidence="16 22" type="primary">secA</name>
    <name evidence="22" type="ORF">IGX34_13385</name>
</gene>
<dbReference type="InterPro" id="IPR014018">
    <property type="entry name" value="SecA_motor_DEAD"/>
</dbReference>
<dbReference type="SUPFAM" id="SSF52540">
    <property type="entry name" value="P-loop containing nucleoside triphosphate hydrolases"/>
    <property type="match status" value="2"/>
</dbReference>
<comment type="caution">
    <text evidence="22">The sequence shown here is derived from an EMBL/GenBank/DDBJ whole genome shotgun (WGS) entry which is preliminary data.</text>
</comment>
<keyword evidence="15 16" id="KW-0472">Membrane</keyword>
<dbReference type="InterPro" id="IPR004027">
    <property type="entry name" value="SEC_C_motif"/>
</dbReference>
<comment type="subcellular location">
    <subcellularLocation>
        <location evidence="16">Cell membrane</location>
        <topology evidence="16">Peripheral membrane protein</topology>
        <orientation evidence="16">Cytoplasmic side</orientation>
    </subcellularLocation>
    <subcellularLocation>
        <location evidence="16">Cytoplasm</location>
    </subcellularLocation>
    <subcellularLocation>
        <location evidence="2">Membrane</location>
        <topology evidence="2">Peripheral membrane protein</topology>
    </subcellularLocation>
    <text evidence="16">Distribution is 50-50.</text>
</comment>
<feature type="compositionally biased region" description="Basic residues" evidence="18">
    <location>
        <begin position="894"/>
        <end position="904"/>
    </location>
</feature>
<evidence type="ECO:0000259" key="19">
    <source>
        <dbReference type="PROSITE" id="PS51192"/>
    </source>
</evidence>
<evidence type="ECO:0000256" key="15">
    <source>
        <dbReference type="ARBA" id="ARBA00023136"/>
    </source>
</evidence>
<keyword evidence="23" id="KW-1185">Reference proteome</keyword>
<feature type="domain" description="SecA family profile" evidence="21">
    <location>
        <begin position="3"/>
        <end position="615"/>
    </location>
</feature>
<feature type="region of interest" description="Disordered" evidence="18">
    <location>
        <begin position="559"/>
        <end position="579"/>
    </location>
</feature>
<evidence type="ECO:0000256" key="14">
    <source>
        <dbReference type="ARBA" id="ARBA00023010"/>
    </source>
</evidence>
<dbReference type="SUPFAM" id="SSF81886">
    <property type="entry name" value="Helical scaffold and wing domains of SecA"/>
    <property type="match status" value="1"/>
</dbReference>
<evidence type="ECO:0000256" key="8">
    <source>
        <dbReference type="ARBA" id="ARBA00022723"/>
    </source>
</evidence>
<comment type="catalytic activity">
    <reaction evidence="16">
        <text>ATP + H2O + cellular proteinSide 1 = ADP + phosphate + cellular proteinSide 2.</text>
        <dbReference type="EC" id="7.4.2.8"/>
    </reaction>
</comment>
<dbReference type="EC" id="7.4.2.8" evidence="16"/>
<dbReference type="InterPro" id="IPR011130">
    <property type="entry name" value="SecA_preprotein_X-link_dom"/>
</dbReference>
<dbReference type="Gene3D" id="3.90.1440.10">
    <property type="entry name" value="SecA, preprotein cross-linking domain"/>
    <property type="match status" value="1"/>
</dbReference>
<dbReference type="Proteomes" id="UP000651010">
    <property type="component" value="Unassembled WGS sequence"/>
</dbReference>
<protein>
    <recommendedName>
        <fullName evidence="16 17">Protein translocase subunit SecA</fullName>
        <ecNumber evidence="16">7.4.2.8</ecNumber>
    </recommendedName>
</protein>
<dbReference type="CDD" id="cd17928">
    <property type="entry name" value="DEXDc_SecA"/>
    <property type="match status" value="1"/>
</dbReference>
<dbReference type="NCBIfam" id="NF009538">
    <property type="entry name" value="PRK12904.1"/>
    <property type="match status" value="1"/>
</dbReference>
<feature type="binding site" evidence="16">
    <location>
        <begin position="105"/>
        <end position="109"/>
    </location>
    <ligand>
        <name>ATP</name>
        <dbReference type="ChEBI" id="CHEBI:30616"/>
    </ligand>
</feature>
<name>A0ABR9GBF9_9GAMM</name>
<dbReference type="PROSITE" id="PS51194">
    <property type="entry name" value="HELICASE_CTER"/>
    <property type="match status" value="1"/>
</dbReference>
<dbReference type="CDD" id="cd18803">
    <property type="entry name" value="SF2_C_secA"/>
    <property type="match status" value="1"/>
</dbReference>
<dbReference type="InterPro" id="IPR027417">
    <property type="entry name" value="P-loop_NTPase"/>
</dbReference>
<evidence type="ECO:0000256" key="16">
    <source>
        <dbReference type="HAMAP-Rule" id="MF_01382"/>
    </source>
</evidence>
<evidence type="ECO:0000256" key="12">
    <source>
        <dbReference type="ARBA" id="ARBA00022927"/>
    </source>
</evidence>
<evidence type="ECO:0000256" key="6">
    <source>
        <dbReference type="ARBA" id="ARBA00022490"/>
    </source>
</evidence>
<evidence type="ECO:0000256" key="11">
    <source>
        <dbReference type="ARBA" id="ARBA00022840"/>
    </source>
</evidence>
<dbReference type="PROSITE" id="PS51192">
    <property type="entry name" value="HELICASE_ATP_BIND_1"/>
    <property type="match status" value="1"/>
</dbReference>
<dbReference type="PANTHER" id="PTHR30612">
    <property type="entry name" value="SECA INNER MEMBRANE COMPONENT OF SEC PROTEIN SECRETION SYSTEM"/>
    <property type="match status" value="1"/>
</dbReference>
<keyword evidence="14 16" id="KW-0811">Translocation</keyword>
<dbReference type="InterPro" id="IPR020937">
    <property type="entry name" value="SecA_CS"/>
</dbReference>
<organism evidence="22 23">
    <name type="scientific">Dyella acidiphila</name>
    <dbReference type="NCBI Taxonomy" id="2775866"/>
    <lineage>
        <taxon>Bacteria</taxon>
        <taxon>Pseudomonadati</taxon>
        <taxon>Pseudomonadota</taxon>
        <taxon>Gammaproteobacteria</taxon>
        <taxon>Lysobacterales</taxon>
        <taxon>Rhodanobacteraceae</taxon>
        <taxon>Dyella</taxon>
    </lineage>
</organism>
<keyword evidence="4 16" id="KW-0813">Transport</keyword>
<feature type="domain" description="Helicase C-terminal" evidence="20">
    <location>
        <begin position="432"/>
        <end position="631"/>
    </location>
</feature>
<dbReference type="Pfam" id="PF01043">
    <property type="entry name" value="SecA_PP_bind"/>
    <property type="match status" value="1"/>
</dbReference>